<comment type="similarity">
    <text evidence="1">Belongs to the AfsR/DnrI/RedD regulatory family.</text>
</comment>
<evidence type="ECO:0000313" key="8">
    <source>
        <dbReference type="Proteomes" id="UP000791080"/>
    </source>
</evidence>
<feature type="DNA-binding region" description="OmpR/PhoB-type" evidence="5">
    <location>
        <begin position="1"/>
        <end position="99"/>
    </location>
</feature>
<dbReference type="RefSeq" id="WP_026419076.1">
    <property type="nucleotide sequence ID" value="NZ_AUBJ02000001.1"/>
</dbReference>
<dbReference type="InterPro" id="IPR011990">
    <property type="entry name" value="TPR-like_helical_dom_sf"/>
</dbReference>
<evidence type="ECO:0000256" key="3">
    <source>
        <dbReference type="ARBA" id="ARBA00023125"/>
    </source>
</evidence>
<dbReference type="PROSITE" id="PS51755">
    <property type="entry name" value="OMPR_PHOB"/>
    <property type="match status" value="1"/>
</dbReference>
<keyword evidence="3 5" id="KW-0238">DNA-binding</keyword>
<dbReference type="Gene3D" id="1.10.10.10">
    <property type="entry name" value="Winged helix-like DNA-binding domain superfamily/Winged helix DNA-binding domain"/>
    <property type="match status" value="1"/>
</dbReference>
<protein>
    <submittedName>
        <fullName evidence="7">DNA-binding transcriptional activator of the SARP family</fullName>
    </submittedName>
</protein>
<comment type="caution">
    <text evidence="7">The sequence shown here is derived from an EMBL/GenBank/DDBJ whole genome shotgun (WGS) entry which is preliminary data.</text>
</comment>
<evidence type="ECO:0000259" key="6">
    <source>
        <dbReference type="PROSITE" id="PS51755"/>
    </source>
</evidence>
<keyword evidence="2" id="KW-0805">Transcription regulation</keyword>
<evidence type="ECO:0000256" key="5">
    <source>
        <dbReference type="PROSITE-ProRule" id="PRU01091"/>
    </source>
</evidence>
<dbReference type="InterPro" id="IPR001867">
    <property type="entry name" value="OmpR/PhoB-type_DNA-bd"/>
</dbReference>
<evidence type="ECO:0000256" key="1">
    <source>
        <dbReference type="ARBA" id="ARBA00005820"/>
    </source>
</evidence>
<dbReference type="InterPro" id="IPR016032">
    <property type="entry name" value="Sig_transdc_resp-reg_C-effctor"/>
</dbReference>
<keyword evidence="8" id="KW-1185">Reference proteome</keyword>
<dbReference type="SMART" id="SM00862">
    <property type="entry name" value="Trans_reg_C"/>
    <property type="match status" value="1"/>
</dbReference>
<dbReference type="PANTHER" id="PTHR35807">
    <property type="entry name" value="TRANSCRIPTIONAL REGULATOR REDD-RELATED"/>
    <property type="match status" value="1"/>
</dbReference>
<reference evidence="7 8" key="1">
    <citation type="submission" date="2022-06" db="EMBL/GenBank/DDBJ databases">
        <title>Genomic Encyclopedia of Type Strains, Phase I: the one thousand microbial genomes (KMG-I) project.</title>
        <authorList>
            <person name="Kyrpides N."/>
        </authorList>
    </citation>
    <scope>NUCLEOTIDE SEQUENCE [LARGE SCALE GENOMIC DNA]</scope>
    <source>
        <strain evidence="7 8">DSM 43889</strain>
    </source>
</reference>
<feature type="domain" description="OmpR/PhoB-type" evidence="6">
    <location>
        <begin position="1"/>
        <end position="99"/>
    </location>
</feature>
<dbReference type="Pfam" id="PF00486">
    <property type="entry name" value="Trans_reg_C"/>
    <property type="match status" value="1"/>
</dbReference>
<evidence type="ECO:0000256" key="2">
    <source>
        <dbReference type="ARBA" id="ARBA00023015"/>
    </source>
</evidence>
<dbReference type="PANTHER" id="PTHR35807:SF1">
    <property type="entry name" value="TRANSCRIPTIONAL REGULATOR REDD"/>
    <property type="match status" value="1"/>
</dbReference>
<dbReference type="EMBL" id="AUBJ02000001">
    <property type="protein sequence ID" value="MCP2333828.1"/>
    <property type="molecule type" value="Genomic_DNA"/>
</dbReference>
<dbReference type="InterPro" id="IPR005158">
    <property type="entry name" value="BTAD"/>
</dbReference>
<dbReference type="InterPro" id="IPR051677">
    <property type="entry name" value="AfsR-DnrI-RedD_regulator"/>
</dbReference>
<name>A0ABT1JMT3_ACTCY</name>
<evidence type="ECO:0000313" key="7">
    <source>
        <dbReference type="EMBL" id="MCP2333828.1"/>
    </source>
</evidence>
<gene>
    <name evidence="7" type="ORF">G443_004098</name>
</gene>
<keyword evidence="4" id="KW-0804">Transcription</keyword>
<dbReference type="GO" id="GO:0003677">
    <property type="term" value="F:DNA binding"/>
    <property type="evidence" value="ECO:0007669"/>
    <property type="project" value="UniProtKB-KW"/>
</dbReference>
<dbReference type="Pfam" id="PF03704">
    <property type="entry name" value="BTAD"/>
    <property type="match status" value="1"/>
</dbReference>
<organism evidence="7 8">
    <name type="scientific">Actinoalloteichus caeruleus DSM 43889</name>
    <dbReference type="NCBI Taxonomy" id="1120930"/>
    <lineage>
        <taxon>Bacteria</taxon>
        <taxon>Bacillati</taxon>
        <taxon>Actinomycetota</taxon>
        <taxon>Actinomycetes</taxon>
        <taxon>Pseudonocardiales</taxon>
        <taxon>Pseudonocardiaceae</taxon>
        <taxon>Actinoalloteichus</taxon>
        <taxon>Actinoalloteichus cyanogriseus</taxon>
    </lineage>
</organism>
<dbReference type="Gene3D" id="1.25.40.10">
    <property type="entry name" value="Tetratricopeptide repeat domain"/>
    <property type="match status" value="1"/>
</dbReference>
<dbReference type="SMART" id="SM01043">
    <property type="entry name" value="BTAD"/>
    <property type="match status" value="1"/>
</dbReference>
<dbReference type="SUPFAM" id="SSF46894">
    <property type="entry name" value="C-terminal effector domain of the bipartite response regulators"/>
    <property type="match status" value="1"/>
</dbReference>
<accession>A0ABT1JMT3</accession>
<evidence type="ECO:0000256" key="4">
    <source>
        <dbReference type="ARBA" id="ARBA00023163"/>
    </source>
</evidence>
<dbReference type="InterPro" id="IPR036388">
    <property type="entry name" value="WH-like_DNA-bd_sf"/>
</dbReference>
<sequence>MWFGVLGPVTILGPGPAVAGGMRPQQRALLAALLVDVDRVVPRDQLLYRVWGEHPPPQAGRTLHTHVSRIRKVLAALPRTGPVAVASLFRHDGGYRLATDPLHVDAVRFEALAGSAARVHDLDHRRVLLEEARTLWRGEALAGVTGQWAAHRRSRFRHRHLAVTLDWAETMRALGHGAATVDPLTELSERHPLSEPLVAALVRALYATGHRVEAVHRYQRLESELVAATGVRPGHELRLLHEVVLRGEPLGPEPVGALPRL</sequence>
<proteinExistence type="inferred from homology"/>
<dbReference type="Proteomes" id="UP000791080">
    <property type="component" value="Unassembled WGS sequence"/>
</dbReference>
<dbReference type="SUPFAM" id="SSF48452">
    <property type="entry name" value="TPR-like"/>
    <property type="match status" value="1"/>
</dbReference>